<evidence type="ECO:0000313" key="2">
    <source>
        <dbReference type="EMBL" id="VDP78221.1"/>
    </source>
</evidence>
<sequence>MEDTILGVRRIPPRNRNKQRDADREINTDISGLMSTKAERYVRTWMHTAQPLERELAVEFFAKFRQQTKEPSECEKRFVELKEDMKSNRFRFIIAFPHPPITNPVRDRRKEALSMPRNPLFSHGDGSTQLKHLQLLSPEQRRDRWMSQTWHHLPPYRISKEAAERDCRQSHYNQPRKPMPPYYVIHPDME</sequence>
<gene>
    <name evidence="2" type="ORF">ECPE_LOCUS6376</name>
</gene>
<organism evidence="2 3">
    <name type="scientific">Echinostoma caproni</name>
    <dbReference type="NCBI Taxonomy" id="27848"/>
    <lineage>
        <taxon>Eukaryota</taxon>
        <taxon>Metazoa</taxon>
        <taxon>Spiralia</taxon>
        <taxon>Lophotrochozoa</taxon>
        <taxon>Platyhelminthes</taxon>
        <taxon>Trematoda</taxon>
        <taxon>Digenea</taxon>
        <taxon>Plagiorchiida</taxon>
        <taxon>Echinostomata</taxon>
        <taxon>Echinostomatoidea</taxon>
        <taxon>Echinostomatidae</taxon>
        <taxon>Echinostoma</taxon>
    </lineage>
</organism>
<evidence type="ECO:0000313" key="3">
    <source>
        <dbReference type="Proteomes" id="UP000272942"/>
    </source>
</evidence>
<dbReference type="Proteomes" id="UP000272942">
    <property type="component" value="Unassembled WGS sequence"/>
</dbReference>
<reference evidence="2 3" key="1">
    <citation type="submission" date="2018-11" db="EMBL/GenBank/DDBJ databases">
        <authorList>
            <consortium name="Pathogen Informatics"/>
        </authorList>
    </citation>
    <scope>NUCLEOTIDE SEQUENCE [LARGE SCALE GENOMIC DNA]</scope>
    <source>
        <strain evidence="2 3">Egypt</strain>
    </source>
</reference>
<proteinExistence type="predicted"/>
<dbReference type="OrthoDB" id="5958581at2759"/>
<name>A0A3P8G6Z0_9TREM</name>
<dbReference type="EMBL" id="UZAN01043374">
    <property type="protein sequence ID" value="VDP78221.1"/>
    <property type="molecule type" value="Genomic_DNA"/>
</dbReference>
<accession>A0A3P8G6Z0</accession>
<feature type="region of interest" description="Disordered" evidence="1">
    <location>
        <begin position="1"/>
        <end position="26"/>
    </location>
</feature>
<dbReference type="AlphaFoldDB" id="A0A3P8G6Z0"/>
<protein>
    <submittedName>
        <fullName evidence="2">Uncharacterized protein</fullName>
    </submittedName>
</protein>
<keyword evidence="3" id="KW-1185">Reference proteome</keyword>
<evidence type="ECO:0000256" key="1">
    <source>
        <dbReference type="SAM" id="MobiDB-lite"/>
    </source>
</evidence>